<dbReference type="PROSITE" id="PS00211">
    <property type="entry name" value="ABC_TRANSPORTER_1"/>
    <property type="match status" value="2"/>
</dbReference>
<keyword evidence="3" id="KW-0813">Transport</keyword>
<evidence type="ECO:0000256" key="10">
    <source>
        <dbReference type="SAM" id="Phobius"/>
    </source>
</evidence>
<dbReference type="PANTHER" id="PTHR19229">
    <property type="entry name" value="ATP-BINDING CASSETTE TRANSPORTER SUBFAMILY A ABCA"/>
    <property type="match status" value="1"/>
</dbReference>
<dbReference type="InterPro" id="IPR026082">
    <property type="entry name" value="ABCA"/>
</dbReference>
<evidence type="ECO:0000256" key="9">
    <source>
        <dbReference type="ARBA" id="ARBA00023136"/>
    </source>
</evidence>
<dbReference type="GO" id="GO:0005524">
    <property type="term" value="F:ATP binding"/>
    <property type="evidence" value="ECO:0007669"/>
    <property type="project" value="UniProtKB-KW"/>
</dbReference>
<keyword evidence="6" id="KW-0547">Nucleotide-binding</keyword>
<dbReference type="Pfam" id="PF12698">
    <property type="entry name" value="ABC2_membrane_3"/>
    <property type="match status" value="2"/>
</dbReference>
<evidence type="ECO:0000313" key="13">
    <source>
        <dbReference type="Proteomes" id="UP000243498"/>
    </source>
</evidence>
<accession>A0A162JFD1</accession>
<dbReference type="InterPro" id="IPR003439">
    <property type="entry name" value="ABC_transporter-like_ATP-bd"/>
</dbReference>
<dbReference type="InterPro" id="IPR027417">
    <property type="entry name" value="P-loop_NTPase"/>
</dbReference>
<dbReference type="Proteomes" id="UP000243498">
    <property type="component" value="Unassembled WGS sequence"/>
</dbReference>
<dbReference type="STRING" id="1081105.A0A162JFD1"/>
<keyword evidence="9 10" id="KW-0472">Membrane</keyword>
<dbReference type="GO" id="GO:0005319">
    <property type="term" value="F:lipid transporter activity"/>
    <property type="evidence" value="ECO:0007669"/>
    <property type="project" value="TreeGrafter"/>
</dbReference>
<feature type="domain" description="ABC transporter" evidence="11">
    <location>
        <begin position="462"/>
        <end position="698"/>
    </location>
</feature>
<sequence>MLAFARQLACLIYKNLLLSIARRPVGFVLSVYGFPLAILALLLSIPSFFPNLNTFGVSSAAPVRPLAETVTRKLVVVKRPDLGSDVDTVINTFTRPVKKDLLVFHDDEASLVSVCLPDSSGVSDCHAIVIFKDSPSTTSGARLAKPGGNHTWTYSIQADPARANRQFDIQKHKSDQEDLYLPLQLAINNAITNSTTVPETVMFTPEEQADEDQKLFVSNAAIYGRIYAFAFIMVHFTIIYRLASFITSERESGMSQLIDSMGGGGAITSRVLSWLVTLDLVALPCYIIMGVLYQRLAFPSSSASTVIGWQILVGFAINSSTAFASAFFSKSRVSAVYIIFVFFVLSIFAQMYASESKPSPGHTTVAALSFLFPSSNSLFFLQQMCLWQLADLPADLGKMPAETAGLFSTSYSVSQNTLLLYLTLNIFMYAAAAIGVEKLLHGIHFRKRRFTAQSSATPGAVVQAHELKKRFKPSLLSRMCCCCCSWGRKKTVAAVDGISFEAQRGQIMCLVGPNGSGKTTTLHMMSGFISPTGGSVSLEATPSQVGICPQRNTLWDELTVEEHVRIWNGLKSGHRSREDLDQLIQQCDLSPKRGFKASELSGGQKRKLQLACMFVGDSSVCLIDECTSGLDPLSRRAIWEILLQQRAKRSIIFTTHFLDEVDILADHIVLLAAGQIKCQGAPAQLKTQYGGGYKVLVPLSAPNPGHNFPRTTHQDKTVYAVPDSSTASRIISMYTNAGVRDVNISGPQFEDVFLNLLQDDAALLQSKSSTTVDENFIMSPGTTTSSWKQFRVLYGKRWTVLTRFWGPYLFAVLVPLAVTFLAGGMVNEYAPPNCDALQDINSLGITGLKWPDSCPDSGVCDRLSVSPSQANGTLFNLFQKGYQEVSNVSTNAYGKFVDVQNSRDDLLKHISQNKSAAGYGGIFAGTATEAPMIAYRILSYGDQSGSHLLSLWSQMQGGLEIDSSQDADANGISYLLVFSLVQIFYPASFVLYPAIEKARKVRSVQYANGVRRAPLWAAYAVFDLLWVIIVSVGVMGLSSMKLKFNGPMLILLPILALYGLAATLMGYVVAHFTNGPLKSYLATLGIGFLSWVVIAISTLVKTSSSSLTAVAFGADLFLPIGNIFRTLLVGLNLMEAGCKDGKPVSAGAINGFGGPLLYLVLQIIALLLIITWLEGGFPAIRLGRQSRGPRHGFSDVELANMSLTEARQGNDAVSMEASRAAGTETDLLRVLGASKYFGTNKAVDDVTFGMPRSDVLALLGPNGAGKSTLVNMIQGEFPPSKGNILLCRENSTSPSAKKHLGVCPQHDAPDLMNTRDHLYFYGRIKGINNVKANVDYLMNRLDLARHARTQANKLSGGNKRKLMLAIALMGTPSILVLDEPTSAMDAVAKRQFWKVIQDIAKDRSVLLTTHSMEEADALATRTMIMARRILAIGTTQALRQRYNNEYFVNLVLASAPKSSPEEMNEVSAWVTSMVPDARFEREVLGGQIRFTMPAGEDSQLGGLSIARLIETLERSKDAMGIEDYSVSGPTLEDVFLSVVRENNVEEEHGAEKTRFMSMKKLPLSHKGRTWLRL</sequence>
<feature type="transmembrane region" description="Helical" evidence="10">
    <location>
        <begin position="25"/>
        <end position="45"/>
    </location>
</feature>
<dbReference type="CDD" id="cd03263">
    <property type="entry name" value="ABC_subfamily_A"/>
    <property type="match status" value="2"/>
</dbReference>
<comment type="subcellular location">
    <subcellularLocation>
        <location evidence="1">Membrane</location>
        <topology evidence="1">Multi-pass membrane protein</topology>
    </subcellularLocation>
</comment>
<dbReference type="InterPro" id="IPR017871">
    <property type="entry name" value="ABC_transporter-like_CS"/>
</dbReference>
<dbReference type="EMBL" id="AZHC01000016">
    <property type="protein sequence ID" value="OAA41263.1"/>
    <property type="molecule type" value="Genomic_DNA"/>
</dbReference>
<protein>
    <submittedName>
        <fullName evidence="12">ABC transporter</fullName>
    </submittedName>
</protein>
<feature type="transmembrane region" description="Helical" evidence="10">
    <location>
        <begin position="1156"/>
        <end position="1180"/>
    </location>
</feature>
<evidence type="ECO:0000256" key="4">
    <source>
        <dbReference type="ARBA" id="ARBA00022692"/>
    </source>
</evidence>
<evidence type="ECO:0000256" key="8">
    <source>
        <dbReference type="ARBA" id="ARBA00022989"/>
    </source>
</evidence>
<gene>
    <name evidence="12" type="ORF">NOR_05341</name>
</gene>
<name>A0A162JFD1_METRR</name>
<dbReference type="SUPFAM" id="SSF52540">
    <property type="entry name" value="P-loop containing nucleoside triphosphate hydrolases"/>
    <property type="match status" value="2"/>
</dbReference>
<evidence type="ECO:0000256" key="5">
    <source>
        <dbReference type="ARBA" id="ARBA00022737"/>
    </source>
</evidence>
<keyword evidence="8 10" id="KW-1133">Transmembrane helix</keyword>
<dbReference type="PROSITE" id="PS50893">
    <property type="entry name" value="ABC_TRANSPORTER_2"/>
    <property type="match status" value="2"/>
</dbReference>
<keyword evidence="7" id="KW-0067">ATP-binding</keyword>
<evidence type="ECO:0000313" key="12">
    <source>
        <dbReference type="EMBL" id="OAA41263.1"/>
    </source>
</evidence>
<dbReference type="PANTHER" id="PTHR19229:SF36">
    <property type="entry name" value="ATP-BINDING CASSETTE SUB-FAMILY A MEMBER 2"/>
    <property type="match status" value="1"/>
</dbReference>
<dbReference type="GO" id="GO:0140359">
    <property type="term" value="F:ABC-type transporter activity"/>
    <property type="evidence" value="ECO:0007669"/>
    <property type="project" value="InterPro"/>
</dbReference>
<dbReference type="GO" id="GO:0016020">
    <property type="term" value="C:membrane"/>
    <property type="evidence" value="ECO:0007669"/>
    <property type="project" value="UniProtKB-SubCell"/>
</dbReference>
<feature type="transmembrane region" description="Helical" evidence="10">
    <location>
        <begin position="805"/>
        <end position="826"/>
    </location>
</feature>
<dbReference type="InterPro" id="IPR013525">
    <property type="entry name" value="ABC2_TM"/>
</dbReference>
<feature type="transmembrane region" description="Helical" evidence="10">
    <location>
        <begin position="334"/>
        <end position="353"/>
    </location>
</feature>
<feature type="transmembrane region" description="Helical" evidence="10">
    <location>
        <begin position="271"/>
        <end position="293"/>
    </location>
</feature>
<evidence type="ECO:0000256" key="7">
    <source>
        <dbReference type="ARBA" id="ARBA00022840"/>
    </source>
</evidence>
<feature type="transmembrane region" description="Helical" evidence="10">
    <location>
        <begin position="1049"/>
        <end position="1069"/>
    </location>
</feature>
<feature type="domain" description="ABC transporter" evidence="11">
    <location>
        <begin position="1228"/>
        <end position="1451"/>
    </location>
</feature>
<reference evidence="12 13" key="1">
    <citation type="journal article" date="2016" name="Genome Biol. Evol.">
        <title>Divergent and convergent evolution of fungal pathogenicity.</title>
        <authorList>
            <person name="Shang Y."/>
            <person name="Xiao G."/>
            <person name="Zheng P."/>
            <person name="Cen K."/>
            <person name="Zhan S."/>
            <person name="Wang C."/>
        </authorList>
    </citation>
    <scope>NUCLEOTIDE SEQUENCE [LARGE SCALE GENOMIC DNA]</scope>
    <source>
        <strain evidence="12 13">RCEF 4871</strain>
    </source>
</reference>
<dbReference type="OMA" id="TYFEEHT"/>
<keyword evidence="13" id="KW-1185">Reference proteome</keyword>
<evidence type="ECO:0000256" key="2">
    <source>
        <dbReference type="ARBA" id="ARBA00008869"/>
    </source>
</evidence>
<evidence type="ECO:0000259" key="11">
    <source>
        <dbReference type="PROSITE" id="PS50893"/>
    </source>
</evidence>
<proteinExistence type="inferred from homology"/>
<evidence type="ECO:0000256" key="1">
    <source>
        <dbReference type="ARBA" id="ARBA00004141"/>
    </source>
</evidence>
<comment type="similarity">
    <text evidence="2">Belongs to the ABC transporter superfamily. ABCA family.</text>
</comment>
<dbReference type="OrthoDB" id="8061355at2759"/>
<feature type="transmembrane region" description="Helical" evidence="10">
    <location>
        <begin position="972"/>
        <end position="995"/>
    </location>
</feature>
<keyword evidence="4 10" id="KW-0812">Transmembrane</keyword>
<keyword evidence="5" id="KW-0677">Repeat</keyword>
<dbReference type="Pfam" id="PF00005">
    <property type="entry name" value="ABC_tran"/>
    <property type="match status" value="2"/>
</dbReference>
<comment type="caution">
    <text evidence="12">The sequence shown here is derived from an EMBL/GenBank/DDBJ whole genome shotgun (WGS) entry which is preliminary data.</text>
</comment>
<feature type="transmembrane region" description="Helical" evidence="10">
    <location>
        <begin position="1081"/>
        <end position="1100"/>
    </location>
</feature>
<evidence type="ECO:0000256" key="3">
    <source>
        <dbReference type="ARBA" id="ARBA00022448"/>
    </source>
</evidence>
<feature type="transmembrane region" description="Helical" evidence="10">
    <location>
        <begin position="222"/>
        <end position="243"/>
    </location>
</feature>
<dbReference type="GO" id="GO:0016887">
    <property type="term" value="F:ATP hydrolysis activity"/>
    <property type="evidence" value="ECO:0007669"/>
    <property type="project" value="InterPro"/>
</dbReference>
<dbReference type="SMART" id="SM00382">
    <property type="entry name" value="AAA"/>
    <property type="match status" value="2"/>
</dbReference>
<feature type="transmembrane region" description="Helical" evidence="10">
    <location>
        <begin position="418"/>
        <end position="440"/>
    </location>
</feature>
<dbReference type="InterPro" id="IPR003593">
    <property type="entry name" value="AAA+_ATPase"/>
</dbReference>
<evidence type="ECO:0000256" key="6">
    <source>
        <dbReference type="ARBA" id="ARBA00022741"/>
    </source>
</evidence>
<feature type="transmembrane region" description="Helical" evidence="10">
    <location>
        <begin position="305"/>
        <end position="328"/>
    </location>
</feature>
<feature type="transmembrane region" description="Helical" evidence="10">
    <location>
        <begin position="1016"/>
        <end position="1037"/>
    </location>
</feature>
<organism evidence="12 13">
    <name type="scientific">Metarhizium rileyi (strain RCEF 4871)</name>
    <name type="common">Nomuraea rileyi</name>
    <dbReference type="NCBI Taxonomy" id="1649241"/>
    <lineage>
        <taxon>Eukaryota</taxon>
        <taxon>Fungi</taxon>
        <taxon>Dikarya</taxon>
        <taxon>Ascomycota</taxon>
        <taxon>Pezizomycotina</taxon>
        <taxon>Sordariomycetes</taxon>
        <taxon>Hypocreomycetidae</taxon>
        <taxon>Hypocreales</taxon>
        <taxon>Clavicipitaceae</taxon>
        <taxon>Metarhizium</taxon>
    </lineage>
</organism>
<dbReference type="Gene3D" id="3.40.50.300">
    <property type="entry name" value="P-loop containing nucleotide triphosphate hydrolases"/>
    <property type="match status" value="2"/>
</dbReference>